<organism evidence="2 3">
    <name type="scientific">Diaporthe helianthi</name>
    <dbReference type="NCBI Taxonomy" id="158607"/>
    <lineage>
        <taxon>Eukaryota</taxon>
        <taxon>Fungi</taxon>
        <taxon>Dikarya</taxon>
        <taxon>Ascomycota</taxon>
        <taxon>Pezizomycotina</taxon>
        <taxon>Sordariomycetes</taxon>
        <taxon>Sordariomycetidae</taxon>
        <taxon>Diaporthales</taxon>
        <taxon>Diaporthaceae</taxon>
        <taxon>Diaporthe</taxon>
    </lineage>
</organism>
<comment type="caution">
    <text evidence="2">The sequence shown here is derived from an EMBL/GenBank/DDBJ whole genome shotgun (WGS) entry which is preliminary data.</text>
</comment>
<dbReference type="AlphaFoldDB" id="A0A2P5IAM9"/>
<dbReference type="InParanoid" id="A0A2P5IAM9"/>
<feature type="region of interest" description="Disordered" evidence="1">
    <location>
        <begin position="46"/>
        <end position="70"/>
    </location>
</feature>
<evidence type="ECO:0000313" key="2">
    <source>
        <dbReference type="EMBL" id="POS79562.1"/>
    </source>
</evidence>
<accession>A0A2P5IAM9</accession>
<evidence type="ECO:0000256" key="1">
    <source>
        <dbReference type="SAM" id="MobiDB-lite"/>
    </source>
</evidence>
<evidence type="ECO:0000313" key="3">
    <source>
        <dbReference type="Proteomes" id="UP000094444"/>
    </source>
</evidence>
<name>A0A2P5IAM9_DIAHE</name>
<protein>
    <submittedName>
        <fullName evidence="2">Uncharacterized protein</fullName>
    </submittedName>
</protein>
<feature type="region of interest" description="Disordered" evidence="1">
    <location>
        <begin position="1"/>
        <end position="33"/>
    </location>
</feature>
<dbReference type="EMBL" id="MAVT02000104">
    <property type="protein sequence ID" value="POS79562.1"/>
    <property type="molecule type" value="Genomic_DNA"/>
</dbReference>
<proteinExistence type="predicted"/>
<reference evidence="2" key="1">
    <citation type="submission" date="2017-09" db="EMBL/GenBank/DDBJ databases">
        <title>Polyketide synthases of a Diaporthe helianthi virulent isolate.</title>
        <authorList>
            <person name="Baroncelli R."/>
        </authorList>
    </citation>
    <scope>NUCLEOTIDE SEQUENCE [LARGE SCALE GENOMIC DNA]</scope>
    <source>
        <strain evidence="2">7/96</strain>
    </source>
</reference>
<gene>
    <name evidence="2" type="ORF">DHEL01_v202034</name>
</gene>
<dbReference type="Proteomes" id="UP000094444">
    <property type="component" value="Unassembled WGS sequence"/>
</dbReference>
<keyword evidence="3" id="KW-1185">Reference proteome</keyword>
<sequence length="70" mass="7086">MNAVVPPWAQGSGGQGTAPIDKHLHPPPLASRLAPMEQAEVPVDVQPEGKKVRGIPAAEAEANTDIGAGG</sequence>